<dbReference type="CDD" id="cd06161">
    <property type="entry name" value="S2P-M50_SpoIVFB"/>
    <property type="match status" value="1"/>
</dbReference>
<feature type="transmembrane region" description="Helical" evidence="12">
    <location>
        <begin position="153"/>
        <end position="177"/>
    </location>
</feature>
<dbReference type="PANTHER" id="PTHR39188">
    <property type="entry name" value="MEMBRANE-ASSOCIATED ZINC METALLOPROTEASE M50B"/>
    <property type="match status" value="1"/>
</dbReference>
<proteinExistence type="inferred from homology"/>
<dbReference type="AlphaFoldDB" id="A0A7X3LKQ0"/>
<evidence type="ECO:0000259" key="13">
    <source>
        <dbReference type="Pfam" id="PF02163"/>
    </source>
</evidence>
<keyword evidence="10" id="KW-0482">Metalloprotease</keyword>
<dbReference type="Proteomes" id="UP000460318">
    <property type="component" value="Unassembled WGS sequence"/>
</dbReference>
<feature type="transmembrane region" description="Helical" evidence="12">
    <location>
        <begin position="12"/>
        <end position="40"/>
    </location>
</feature>
<protein>
    <submittedName>
        <fullName evidence="14">Zn-dependent protease</fullName>
    </submittedName>
</protein>
<evidence type="ECO:0000256" key="1">
    <source>
        <dbReference type="ARBA" id="ARBA00001947"/>
    </source>
</evidence>
<name>A0A7X3LKQ0_9BACL</name>
<evidence type="ECO:0000313" key="14">
    <source>
        <dbReference type="EMBL" id="MWV46714.1"/>
    </source>
</evidence>
<evidence type="ECO:0000256" key="7">
    <source>
        <dbReference type="ARBA" id="ARBA00022801"/>
    </source>
</evidence>
<evidence type="ECO:0000313" key="15">
    <source>
        <dbReference type="Proteomes" id="UP000460318"/>
    </source>
</evidence>
<dbReference type="GO" id="GO:0008237">
    <property type="term" value="F:metallopeptidase activity"/>
    <property type="evidence" value="ECO:0007669"/>
    <property type="project" value="UniProtKB-KW"/>
</dbReference>
<evidence type="ECO:0000256" key="9">
    <source>
        <dbReference type="ARBA" id="ARBA00022989"/>
    </source>
</evidence>
<keyword evidence="7" id="KW-0378">Hydrolase</keyword>
<feature type="transmembrane region" description="Helical" evidence="12">
    <location>
        <begin position="112"/>
        <end position="132"/>
    </location>
</feature>
<keyword evidence="5 12" id="KW-0812">Transmembrane</keyword>
<dbReference type="Pfam" id="PF02163">
    <property type="entry name" value="Peptidase_M50"/>
    <property type="match status" value="1"/>
</dbReference>
<dbReference type="EMBL" id="WUBI01000005">
    <property type="protein sequence ID" value="MWV46714.1"/>
    <property type="molecule type" value="Genomic_DNA"/>
</dbReference>
<dbReference type="GO" id="GO:0046872">
    <property type="term" value="F:metal ion binding"/>
    <property type="evidence" value="ECO:0007669"/>
    <property type="project" value="UniProtKB-KW"/>
</dbReference>
<evidence type="ECO:0000256" key="11">
    <source>
        <dbReference type="ARBA" id="ARBA00023136"/>
    </source>
</evidence>
<feature type="transmembrane region" description="Helical" evidence="12">
    <location>
        <begin position="183"/>
        <end position="199"/>
    </location>
</feature>
<evidence type="ECO:0000256" key="4">
    <source>
        <dbReference type="ARBA" id="ARBA00022670"/>
    </source>
</evidence>
<comment type="caution">
    <text evidence="14">The sequence shown here is derived from an EMBL/GenBank/DDBJ whole genome shotgun (WGS) entry which is preliminary data.</text>
</comment>
<evidence type="ECO:0000256" key="6">
    <source>
        <dbReference type="ARBA" id="ARBA00022723"/>
    </source>
</evidence>
<comment type="cofactor">
    <cofactor evidence="1">
        <name>Zn(2+)</name>
        <dbReference type="ChEBI" id="CHEBI:29105"/>
    </cofactor>
</comment>
<evidence type="ECO:0000256" key="10">
    <source>
        <dbReference type="ARBA" id="ARBA00023049"/>
    </source>
</evidence>
<sequence>MINIRGIKLSLHPFFVILMLFSVITGHFLELIVLFSIVFIHELGHMAAALLFGVRIRSVQLLPFGGVVEMEDHGELTAWKEIGIAIAGPLQNLLMIVAALLVREWGAGDGAFLNYVIFGNGMIALFNLLPILPLDGGKIVHAAASLYFPYHETLLWSSRISIAGSIGVVFFSVLPFLQGENRIQLNLLLIGIFLLYSNWTDYRHVPYRFTRFLMNREKRYGGSETGGFAQPIIADQAKHLDSILRLFKREKYHVIYVMNKQGGLIAMLPEQRLISAYFATDRPS</sequence>
<keyword evidence="11 12" id="KW-0472">Membrane</keyword>
<comment type="similarity">
    <text evidence="3">Belongs to the peptidase M50B family.</text>
</comment>
<dbReference type="GO" id="GO:0006508">
    <property type="term" value="P:proteolysis"/>
    <property type="evidence" value="ECO:0007669"/>
    <property type="project" value="UniProtKB-KW"/>
</dbReference>
<feature type="domain" description="Peptidase M50" evidence="13">
    <location>
        <begin position="31"/>
        <end position="102"/>
    </location>
</feature>
<feature type="transmembrane region" description="Helical" evidence="12">
    <location>
        <begin position="82"/>
        <end position="100"/>
    </location>
</feature>
<reference evidence="14 15" key="1">
    <citation type="submission" date="2019-12" db="EMBL/GenBank/DDBJ databases">
        <title>Paenibacillus sp. nov., an endophytic bacterium isolated from the stem of Dendrobium.</title>
        <authorList>
            <person name="Zhao R."/>
        </authorList>
    </citation>
    <scope>NUCLEOTIDE SEQUENCE [LARGE SCALE GENOMIC DNA]</scope>
    <source>
        <strain evidence="14 15">HJL G12</strain>
    </source>
</reference>
<evidence type="ECO:0000256" key="8">
    <source>
        <dbReference type="ARBA" id="ARBA00022833"/>
    </source>
</evidence>
<keyword evidence="4 14" id="KW-0645">Protease</keyword>
<comment type="subcellular location">
    <subcellularLocation>
        <location evidence="2">Membrane</location>
        <topology evidence="2">Multi-pass membrane protein</topology>
    </subcellularLocation>
</comment>
<keyword evidence="6" id="KW-0479">Metal-binding</keyword>
<evidence type="ECO:0000256" key="3">
    <source>
        <dbReference type="ARBA" id="ARBA00007931"/>
    </source>
</evidence>
<organism evidence="14 15">
    <name type="scientific">Paenibacillus dendrobii</name>
    <dbReference type="NCBI Taxonomy" id="2691084"/>
    <lineage>
        <taxon>Bacteria</taxon>
        <taxon>Bacillati</taxon>
        <taxon>Bacillota</taxon>
        <taxon>Bacilli</taxon>
        <taxon>Bacillales</taxon>
        <taxon>Paenibacillaceae</taxon>
        <taxon>Paenibacillus</taxon>
    </lineage>
</organism>
<keyword evidence="15" id="KW-1185">Reference proteome</keyword>
<keyword evidence="8" id="KW-0862">Zinc</keyword>
<keyword evidence="9 12" id="KW-1133">Transmembrane helix</keyword>
<evidence type="ECO:0000256" key="2">
    <source>
        <dbReference type="ARBA" id="ARBA00004141"/>
    </source>
</evidence>
<evidence type="ECO:0000256" key="5">
    <source>
        <dbReference type="ARBA" id="ARBA00022692"/>
    </source>
</evidence>
<dbReference type="RefSeq" id="WP_160500321.1">
    <property type="nucleotide sequence ID" value="NZ_WUBI01000005.1"/>
</dbReference>
<dbReference type="GO" id="GO:0016020">
    <property type="term" value="C:membrane"/>
    <property type="evidence" value="ECO:0007669"/>
    <property type="project" value="UniProtKB-SubCell"/>
</dbReference>
<accession>A0A7X3LKQ0</accession>
<gene>
    <name evidence="14" type="ORF">GRF59_24195</name>
</gene>
<evidence type="ECO:0000256" key="12">
    <source>
        <dbReference type="SAM" id="Phobius"/>
    </source>
</evidence>
<dbReference type="InterPro" id="IPR008915">
    <property type="entry name" value="Peptidase_M50"/>
</dbReference>
<dbReference type="PANTHER" id="PTHR39188:SF3">
    <property type="entry name" value="STAGE IV SPORULATION PROTEIN FB"/>
    <property type="match status" value="1"/>
</dbReference>